<evidence type="ECO:0000256" key="1">
    <source>
        <dbReference type="SAM" id="MobiDB-lite"/>
    </source>
</evidence>
<evidence type="ECO:0000313" key="2">
    <source>
        <dbReference type="EMBL" id="QBZ61555.1"/>
    </source>
</evidence>
<dbReference type="Proteomes" id="UP000294847">
    <property type="component" value="Chromosome 4"/>
</dbReference>
<name>A0A4P7NHT1_PYROR</name>
<gene>
    <name evidence="2" type="ORF">PoMZ_08506</name>
</gene>
<reference evidence="2 3" key="1">
    <citation type="journal article" date="2019" name="Mol. Biol. Evol.">
        <title>Blast fungal genomes show frequent chromosomal changes, gene gains and losses, and effector gene turnover.</title>
        <authorList>
            <person name="Gomez Luciano L.B."/>
            <person name="Jason Tsai I."/>
            <person name="Chuma I."/>
            <person name="Tosa Y."/>
            <person name="Chen Y.H."/>
            <person name="Li J.Y."/>
            <person name="Li M.Y."/>
            <person name="Jade Lu M.Y."/>
            <person name="Nakayashiki H."/>
            <person name="Li W.H."/>
        </authorList>
    </citation>
    <scope>NUCLEOTIDE SEQUENCE [LARGE SCALE GENOMIC DNA]</scope>
    <source>
        <strain evidence="2">MZ5-1-6</strain>
    </source>
</reference>
<evidence type="ECO:0000313" key="3">
    <source>
        <dbReference type="Proteomes" id="UP000294847"/>
    </source>
</evidence>
<dbReference type="EMBL" id="CP034207">
    <property type="protein sequence ID" value="QBZ61555.1"/>
    <property type="molecule type" value="Genomic_DNA"/>
</dbReference>
<accession>A0A4P7NHT1</accession>
<sequence length="139" mass="15859">MIYCRRDYVKLIDQVQPREQQIPYLAGIRTDVMSCHQPQKPHDRGMSISSQIATEEKENGPIDPKNKVWLANNINHALTSFVQIGRMANVWPARAGPGVLKPGDNQVPRAMRGGRRMSRQRARVHAYTRYPKPCARLVT</sequence>
<organism evidence="2 3">
    <name type="scientific">Pyricularia oryzae</name>
    <name type="common">Rice blast fungus</name>
    <name type="synonym">Magnaporthe oryzae</name>
    <dbReference type="NCBI Taxonomy" id="318829"/>
    <lineage>
        <taxon>Eukaryota</taxon>
        <taxon>Fungi</taxon>
        <taxon>Dikarya</taxon>
        <taxon>Ascomycota</taxon>
        <taxon>Pezizomycotina</taxon>
        <taxon>Sordariomycetes</taxon>
        <taxon>Sordariomycetidae</taxon>
        <taxon>Magnaporthales</taxon>
        <taxon>Pyriculariaceae</taxon>
        <taxon>Pyricularia</taxon>
    </lineage>
</organism>
<dbReference type="AlphaFoldDB" id="A0A4P7NHT1"/>
<feature type="region of interest" description="Disordered" evidence="1">
    <location>
        <begin position="99"/>
        <end position="118"/>
    </location>
</feature>
<proteinExistence type="predicted"/>
<protein>
    <submittedName>
        <fullName evidence="2">Uncharacterized protein</fullName>
    </submittedName>
</protein>